<name>A0A2U8FG35_9HELI</name>
<evidence type="ECO:0000256" key="1">
    <source>
        <dbReference type="ARBA" id="ARBA00022747"/>
    </source>
</evidence>
<evidence type="ECO:0000256" key="2">
    <source>
        <dbReference type="ARBA" id="ARBA00023125"/>
    </source>
</evidence>
<dbReference type="KEGG" id="had:CDV25_04395"/>
<dbReference type="CDD" id="cd17291">
    <property type="entry name" value="RMtype1_S_MgeORF438P-TRD-CR_like"/>
    <property type="match status" value="1"/>
</dbReference>
<dbReference type="REBASE" id="250585">
    <property type="entry name" value="S2.Hap1501ORF4375P"/>
</dbReference>
<protein>
    <submittedName>
        <fullName evidence="3">Type I restriction endonuclease</fullName>
    </submittedName>
</protein>
<organism evidence="3 4">
    <name type="scientific">Helicobacter apodemus</name>
    <dbReference type="NCBI Taxonomy" id="135569"/>
    <lineage>
        <taxon>Bacteria</taxon>
        <taxon>Pseudomonadati</taxon>
        <taxon>Campylobacterota</taxon>
        <taxon>Epsilonproteobacteria</taxon>
        <taxon>Campylobacterales</taxon>
        <taxon>Helicobacteraceae</taxon>
        <taxon>Helicobacter</taxon>
    </lineage>
</organism>
<dbReference type="EMBL" id="CP021886">
    <property type="protein sequence ID" value="AWI35066.1"/>
    <property type="molecule type" value="Genomic_DNA"/>
</dbReference>
<evidence type="ECO:0000313" key="3">
    <source>
        <dbReference type="EMBL" id="AWI35066.1"/>
    </source>
</evidence>
<keyword evidence="2" id="KW-0238">DNA-binding</keyword>
<keyword evidence="3" id="KW-0378">Hydrolase</keyword>
<dbReference type="GO" id="GO:0003677">
    <property type="term" value="F:DNA binding"/>
    <property type="evidence" value="ECO:0007669"/>
    <property type="project" value="UniProtKB-KW"/>
</dbReference>
<evidence type="ECO:0000313" key="4">
    <source>
        <dbReference type="Proteomes" id="UP000244890"/>
    </source>
</evidence>
<dbReference type="Proteomes" id="UP000244890">
    <property type="component" value="Chromosome"/>
</dbReference>
<accession>A0A2U8FG35</accession>
<keyword evidence="3" id="KW-0540">Nuclease</keyword>
<keyword evidence="1" id="KW-0680">Restriction system</keyword>
<dbReference type="AlphaFoldDB" id="A0A2U8FG35"/>
<dbReference type="SUPFAM" id="SSF116734">
    <property type="entry name" value="DNA methylase specificity domain"/>
    <property type="match status" value="1"/>
</dbReference>
<dbReference type="InterPro" id="IPR044946">
    <property type="entry name" value="Restrct_endonuc_typeI_TRD_sf"/>
</dbReference>
<dbReference type="GO" id="GO:0004519">
    <property type="term" value="F:endonuclease activity"/>
    <property type="evidence" value="ECO:0007669"/>
    <property type="project" value="UniProtKB-KW"/>
</dbReference>
<dbReference type="Gene3D" id="3.90.220.20">
    <property type="entry name" value="DNA methylase specificity domains"/>
    <property type="match status" value="1"/>
</dbReference>
<dbReference type="OrthoDB" id="164285at2"/>
<gene>
    <name evidence="3" type="ORF">CDV25_04395</name>
</gene>
<keyword evidence="3" id="KW-0255">Endonuclease</keyword>
<proteinExistence type="predicted"/>
<reference evidence="3 4" key="1">
    <citation type="submission" date="2017-06" db="EMBL/GenBank/DDBJ databases">
        <title>Complete genome of Helicobacter apodemus.</title>
        <authorList>
            <person name="Cho S."/>
        </authorList>
    </citation>
    <scope>NUCLEOTIDE SEQUENCE [LARGE SCALE GENOMIC DNA]</scope>
    <source>
        <strain evidence="4">SNUVETPUB-15-01</strain>
    </source>
</reference>
<sequence>MPKKGKNITQKNAIKGIYPVIAGGLEPAYYHNQSNTESPVITISASGANAGFVNIHYRPVWSSDSSYIDQTITPYVYFFYLFLKINQNILYDKQEGSAQPHIYPSHIMELEMPHYPKELIEVFETQIQVYFNKISHNMREILNLQSMRDMLLSKILNEKIEV</sequence>
<dbReference type="GO" id="GO:0009307">
    <property type="term" value="P:DNA restriction-modification system"/>
    <property type="evidence" value="ECO:0007669"/>
    <property type="project" value="UniProtKB-KW"/>
</dbReference>